<dbReference type="EMBL" id="JAINUF010000006">
    <property type="protein sequence ID" value="KAJ8357668.1"/>
    <property type="molecule type" value="Genomic_DNA"/>
</dbReference>
<feature type="compositionally biased region" description="Basic residues" evidence="1">
    <location>
        <begin position="29"/>
        <end position="39"/>
    </location>
</feature>
<evidence type="ECO:0000256" key="1">
    <source>
        <dbReference type="SAM" id="MobiDB-lite"/>
    </source>
</evidence>
<proteinExistence type="predicted"/>
<comment type="caution">
    <text evidence="2">The sequence shown here is derived from an EMBL/GenBank/DDBJ whole genome shotgun (WGS) entry which is preliminary data.</text>
</comment>
<dbReference type="Proteomes" id="UP001152622">
    <property type="component" value="Chromosome 6"/>
</dbReference>
<name>A0A9Q1IYJ2_SYNKA</name>
<dbReference type="AlphaFoldDB" id="A0A9Q1IYJ2"/>
<evidence type="ECO:0000313" key="3">
    <source>
        <dbReference type="Proteomes" id="UP001152622"/>
    </source>
</evidence>
<reference evidence="2" key="1">
    <citation type="journal article" date="2023" name="Science">
        <title>Genome structures resolve the early diversification of teleost fishes.</title>
        <authorList>
            <person name="Parey E."/>
            <person name="Louis A."/>
            <person name="Montfort J."/>
            <person name="Bouchez O."/>
            <person name="Roques C."/>
            <person name="Iampietro C."/>
            <person name="Lluch J."/>
            <person name="Castinel A."/>
            <person name="Donnadieu C."/>
            <person name="Desvignes T."/>
            <person name="Floi Bucao C."/>
            <person name="Jouanno E."/>
            <person name="Wen M."/>
            <person name="Mejri S."/>
            <person name="Dirks R."/>
            <person name="Jansen H."/>
            <person name="Henkel C."/>
            <person name="Chen W.J."/>
            <person name="Zahm M."/>
            <person name="Cabau C."/>
            <person name="Klopp C."/>
            <person name="Thompson A.W."/>
            <person name="Robinson-Rechavi M."/>
            <person name="Braasch I."/>
            <person name="Lecointre G."/>
            <person name="Bobe J."/>
            <person name="Postlethwait J.H."/>
            <person name="Berthelot C."/>
            <person name="Roest Crollius H."/>
            <person name="Guiguen Y."/>
        </authorList>
    </citation>
    <scope>NUCLEOTIDE SEQUENCE</scope>
    <source>
        <strain evidence="2">WJC10195</strain>
    </source>
</reference>
<organism evidence="2 3">
    <name type="scientific">Synaphobranchus kaupii</name>
    <name type="common">Kaup's arrowtooth eel</name>
    <dbReference type="NCBI Taxonomy" id="118154"/>
    <lineage>
        <taxon>Eukaryota</taxon>
        <taxon>Metazoa</taxon>
        <taxon>Chordata</taxon>
        <taxon>Craniata</taxon>
        <taxon>Vertebrata</taxon>
        <taxon>Euteleostomi</taxon>
        <taxon>Actinopterygii</taxon>
        <taxon>Neopterygii</taxon>
        <taxon>Teleostei</taxon>
        <taxon>Anguilliformes</taxon>
        <taxon>Synaphobranchidae</taxon>
        <taxon>Synaphobranchus</taxon>
    </lineage>
</organism>
<evidence type="ECO:0000313" key="2">
    <source>
        <dbReference type="EMBL" id="KAJ8357668.1"/>
    </source>
</evidence>
<feature type="region of interest" description="Disordered" evidence="1">
    <location>
        <begin position="117"/>
        <end position="158"/>
    </location>
</feature>
<accession>A0A9Q1IYJ2</accession>
<feature type="region of interest" description="Disordered" evidence="1">
    <location>
        <begin position="1"/>
        <end position="65"/>
    </location>
</feature>
<protein>
    <submittedName>
        <fullName evidence="2">Uncharacterized protein</fullName>
    </submittedName>
</protein>
<keyword evidence="3" id="KW-1185">Reference proteome</keyword>
<feature type="compositionally biased region" description="Polar residues" evidence="1">
    <location>
        <begin position="43"/>
        <end position="55"/>
    </location>
</feature>
<sequence>MKGTGVSAFPTPPPSSFSTRHPNYLSILGKRRRKKKKKESGRQNKALQIRSQKSGMSDRGDSAVRGNRARWGGQLLARLPPPPHDASARIVLLKARPFLTGAANGVPPPAFQPLSASLVGGGTEPSALSSRPAVREGLSNGEKGQSAVHSTRQKKTAPAVNCLAESKRVHCAGSGLIVANGSGASEGPPLR</sequence>
<gene>
    <name evidence="2" type="ORF">SKAU_G00204620</name>
</gene>